<dbReference type="Proteomes" id="UP000240243">
    <property type="component" value="Unassembled WGS sequence"/>
</dbReference>
<evidence type="ECO:0000313" key="2">
    <source>
        <dbReference type="EMBL" id="PSJ43804.1"/>
    </source>
</evidence>
<gene>
    <name evidence="2" type="ORF">C7H85_16295</name>
</gene>
<keyword evidence="3" id="KW-1185">Reference proteome</keyword>
<name>A0A2P7R0Q9_9GAMM</name>
<dbReference type="AlphaFoldDB" id="A0A2P7R0Q9"/>
<protein>
    <recommendedName>
        <fullName evidence="4">DUF883 domain-containing protein</fullName>
    </recommendedName>
</protein>
<dbReference type="EMBL" id="PXYG01000008">
    <property type="protein sequence ID" value="PSJ43804.1"/>
    <property type="molecule type" value="Genomic_DNA"/>
</dbReference>
<organism evidence="2 3">
    <name type="scientific">Zobellella endophytica</name>
    <dbReference type="NCBI Taxonomy" id="2116700"/>
    <lineage>
        <taxon>Bacteria</taxon>
        <taxon>Pseudomonadati</taxon>
        <taxon>Pseudomonadota</taxon>
        <taxon>Gammaproteobacteria</taxon>
        <taxon>Aeromonadales</taxon>
        <taxon>Aeromonadaceae</taxon>
        <taxon>Zobellella</taxon>
    </lineage>
</organism>
<evidence type="ECO:0008006" key="4">
    <source>
        <dbReference type="Google" id="ProtNLM"/>
    </source>
</evidence>
<dbReference type="RefSeq" id="WP_106730759.1">
    <property type="nucleotide sequence ID" value="NZ_PXYG01000008.1"/>
</dbReference>
<keyword evidence="1" id="KW-0175">Coiled coil</keyword>
<evidence type="ECO:0000313" key="3">
    <source>
        <dbReference type="Proteomes" id="UP000240243"/>
    </source>
</evidence>
<comment type="caution">
    <text evidence="2">The sequence shown here is derived from an EMBL/GenBank/DDBJ whole genome shotgun (WGS) entry which is preliminary data.</text>
</comment>
<sequence>MATTQNNQQELQEQLDALRKDFAELTSTLKEMTANYAREGEENVKAAAGQAQQQLKQSLCKAQQEVESRPYTSMAVAFGIGLLLGKLLDR</sequence>
<feature type="coiled-coil region" evidence="1">
    <location>
        <begin position="1"/>
        <end position="35"/>
    </location>
</feature>
<reference evidence="2 3" key="1">
    <citation type="submission" date="2018-03" db="EMBL/GenBank/DDBJ databases">
        <title>The draft genome of Zobellella sp. 59N8.</title>
        <authorList>
            <person name="Liu L."/>
            <person name="Li L."/>
            <person name="Zhang X."/>
            <person name="Liang L."/>
            <person name="Wang T."/>
        </authorList>
    </citation>
    <scope>NUCLEOTIDE SEQUENCE [LARGE SCALE GENOMIC DNA]</scope>
    <source>
        <strain evidence="2 3">59N8</strain>
    </source>
</reference>
<proteinExistence type="predicted"/>
<accession>A0A2P7R0Q9</accession>
<evidence type="ECO:0000256" key="1">
    <source>
        <dbReference type="SAM" id="Coils"/>
    </source>
</evidence>